<keyword evidence="1 2" id="KW-0694">RNA-binding</keyword>
<dbReference type="InterPro" id="IPR035979">
    <property type="entry name" value="RBD_domain_sf"/>
</dbReference>
<evidence type="ECO:0000259" key="3">
    <source>
        <dbReference type="PROSITE" id="PS50102"/>
    </source>
</evidence>
<dbReference type="AlphaFoldDB" id="A0A8K0CAB6"/>
<accession>A0A8K0CAB6</accession>
<dbReference type="OrthoDB" id="752362at2759"/>
<comment type="caution">
    <text evidence="4">The sequence shown here is derived from an EMBL/GenBank/DDBJ whole genome shotgun (WGS) entry which is preliminary data.</text>
</comment>
<dbReference type="SMART" id="SM00360">
    <property type="entry name" value="RRM"/>
    <property type="match status" value="1"/>
</dbReference>
<proteinExistence type="predicted"/>
<dbReference type="InterPro" id="IPR000504">
    <property type="entry name" value="RRM_dom"/>
</dbReference>
<dbReference type="InterPro" id="IPR012677">
    <property type="entry name" value="Nucleotide-bd_a/b_plait_sf"/>
</dbReference>
<dbReference type="Gene3D" id="3.30.70.330">
    <property type="match status" value="1"/>
</dbReference>
<name>A0A8K0CAB6_IGNLU</name>
<dbReference type="Proteomes" id="UP000801492">
    <property type="component" value="Unassembled WGS sequence"/>
</dbReference>
<evidence type="ECO:0000256" key="1">
    <source>
        <dbReference type="ARBA" id="ARBA00022884"/>
    </source>
</evidence>
<organism evidence="4 5">
    <name type="scientific">Ignelater luminosus</name>
    <name type="common">Cucubano</name>
    <name type="synonym">Pyrophorus luminosus</name>
    <dbReference type="NCBI Taxonomy" id="2038154"/>
    <lineage>
        <taxon>Eukaryota</taxon>
        <taxon>Metazoa</taxon>
        <taxon>Ecdysozoa</taxon>
        <taxon>Arthropoda</taxon>
        <taxon>Hexapoda</taxon>
        <taxon>Insecta</taxon>
        <taxon>Pterygota</taxon>
        <taxon>Neoptera</taxon>
        <taxon>Endopterygota</taxon>
        <taxon>Coleoptera</taxon>
        <taxon>Polyphaga</taxon>
        <taxon>Elateriformia</taxon>
        <taxon>Elateroidea</taxon>
        <taxon>Elateridae</taxon>
        <taxon>Agrypninae</taxon>
        <taxon>Pyrophorini</taxon>
        <taxon>Ignelater</taxon>
    </lineage>
</organism>
<evidence type="ECO:0000313" key="4">
    <source>
        <dbReference type="EMBL" id="KAF2881642.1"/>
    </source>
</evidence>
<dbReference type="PANTHER" id="PTHR48025:SF1">
    <property type="entry name" value="RRM DOMAIN-CONTAINING PROTEIN"/>
    <property type="match status" value="1"/>
</dbReference>
<dbReference type="EMBL" id="VTPC01090711">
    <property type="protein sequence ID" value="KAF2881642.1"/>
    <property type="molecule type" value="Genomic_DNA"/>
</dbReference>
<dbReference type="CDD" id="cd12358">
    <property type="entry name" value="RRM1_VICKZ"/>
    <property type="match status" value="1"/>
</dbReference>
<evidence type="ECO:0000256" key="2">
    <source>
        <dbReference type="PROSITE-ProRule" id="PRU00176"/>
    </source>
</evidence>
<keyword evidence="5" id="KW-1185">Reference proteome</keyword>
<reference evidence="4" key="1">
    <citation type="submission" date="2019-08" db="EMBL/GenBank/DDBJ databases">
        <title>The genome of the North American firefly Photinus pyralis.</title>
        <authorList>
            <consortium name="Photinus pyralis genome working group"/>
            <person name="Fallon T.R."/>
            <person name="Sander Lower S.E."/>
            <person name="Weng J.-K."/>
        </authorList>
    </citation>
    <scope>NUCLEOTIDE SEQUENCE</scope>
    <source>
        <strain evidence="4">TRF0915ILg1</strain>
        <tissue evidence="4">Whole body</tissue>
    </source>
</reference>
<gene>
    <name evidence="4" type="ORF">ILUMI_24499</name>
</gene>
<dbReference type="SUPFAM" id="SSF54928">
    <property type="entry name" value="RNA-binding domain, RBD"/>
    <property type="match status" value="1"/>
</dbReference>
<dbReference type="PROSITE" id="PS50102">
    <property type="entry name" value="RRM"/>
    <property type="match status" value="1"/>
</dbReference>
<dbReference type="Pfam" id="PF00076">
    <property type="entry name" value="RRM_1"/>
    <property type="match status" value="1"/>
</dbReference>
<dbReference type="GO" id="GO:0005634">
    <property type="term" value="C:nucleus"/>
    <property type="evidence" value="ECO:0007669"/>
    <property type="project" value="TreeGrafter"/>
</dbReference>
<dbReference type="PANTHER" id="PTHR48025">
    <property type="entry name" value="OS02G0815200 PROTEIN"/>
    <property type="match status" value="1"/>
</dbReference>
<evidence type="ECO:0000313" key="5">
    <source>
        <dbReference type="Proteomes" id="UP000801492"/>
    </source>
</evidence>
<feature type="domain" description="RRM" evidence="3">
    <location>
        <begin position="14"/>
        <end position="86"/>
    </location>
</feature>
<dbReference type="InterPro" id="IPR050502">
    <property type="entry name" value="Euk_RNA-bind_prot"/>
</dbReference>
<protein>
    <recommendedName>
        <fullName evidence="3">RRM domain-containing protein</fullName>
    </recommendedName>
</protein>
<dbReference type="GO" id="GO:0003729">
    <property type="term" value="F:mRNA binding"/>
    <property type="evidence" value="ECO:0007669"/>
    <property type="project" value="TreeGrafter"/>
</dbReference>
<sequence length="118" mass="12655">MNTTVGKIPPITMSKLYIGNLPADTNEMVLRQLFLEHNLSCTNILVKRGGYAFVDCPDQSSADKAIDKLNGFNFNGSPLVVEPSVASGKKRGSSTSVFPDLPVEQIGNGWMRAGAAAR</sequence>